<feature type="chain" id="PRO_5015709871" evidence="5">
    <location>
        <begin position="27"/>
        <end position="139"/>
    </location>
</feature>
<evidence type="ECO:0000256" key="4">
    <source>
        <dbReference type="ARBA" id="ARBA00023136"/>
    </source>
</evidence>
<comment type="subcellular location">
    <subcellularLocation>
        <location evidence="1">Membrane</location>
    </subcellularLocation>
</comment>
<organism evidence="6 7">
    <name type="scientific">Siphonobacter curvatus</name>
    <dbReference type="NCBI Taxonomy" id="2094562"/>
    <lineage>
        <taxon>Bacteria</taxon>
        <taxon>Pseudomonadati</taxon>
        <taxon>Bacteroidota</taxon>
        <taxon>Cytophagia</taxon>
        <taxon>Cytophagales</taxon>
        <taxon>Cytophagaceae</taxon>
        <taxon>Siphonobacter</taxon>
    </lineage>
</organism>
<dbReference type="GO" id="GO:0017004">
    <property type="term" value="P:cytochrome complex assembly"/>
    <property type="evidence" value="ECO:0007669"/>
    <property type="project" value="UniProtKB-KW"/>
</dbReference>
<gene>
    <name evidence="6" type="ORF">C5O19_05055</name>
</gene>
<evidence type="ECO:0000313" key="7">
    <source>
        <dbReference type="Proteomes" id="UP000239590"/>
    </source>
</evidence>
<accession>A0A2S7IN42</accession>
<dbReference type="RefSeq" id="WP_094811342.1">
    <property type="nucleotide sequence ID" value="NZ_PTRA01000001.1"/>
</dbReference>
<reference evidence="7" key="1">
    <citation type="submission" date="2018-02" db="EMBL/GenBank/DDBJ databases">
        <title>Genome sequencing of Solimonas sp. HR-BB.</title>
        <authorList>
            <person name="Lee Y."/>
            <person name="Jeon C.O."/>
        </authorList>
    </citation>
    <scope>NUCLEOTIDE SEQUENCE [LARGE SCALE GENOMIC DNA]</scope>
    <source>
        <strain evidence="7">HR-U</strain>
    </source>
</reference>
<evidence type="ECO:0000256" key="2">
    <source>
        <dbReference type="ARBA" id="ARBA00022617"/>
    </source>
</evidence>
<keyword evidence="3" id="KW-0201">Cytochrome c-type biogenesis</keyword>
<evidence type="ECO:0000256" key="3">
    <source>
        <dbReference type="ARBA" id="ARBA00022748"/>
    </source>
</evidence>
<proteinExistence type="predicted"/>
<dbReference type="InterPro" id="IPR004329">
    <property type="entry name" value="CcmE"/>
</dbReference>
<dbReference type="SUPFAM" id="SSF82093">
    <property type="entry name" value="Heme chaperone CcmE"/>
    <property type="match status" value="1"/>
</dbReference>
<evidence type="ECO:0000256" key="1">
    <source>
        <dbReference type="ARBA" id="ARBA00004370"/>
    </source>
</evidence>
<dbReference type="OrthoDB" id="1524250at2"/>
<dbReference type="AlphaFoldDB" id="A0A2S7IN42"/>
<feature type="signal peptide" evidence="5">
    <location>
        <begin position="1"/>
        <end position="26"/>
    </location>
</feature>
<comment type="caution">
    <text evidence="6">The sequence shown here is derived from an EMBL/GenBank/DDBJ whole genome shotgun (WGS) entry which is preliminary data.</text>
</comment>
<dbReference type="GO" id="GO:0005886">
    <property type="term" value="C:plasma membrane"/>
    <property type="evidence" value="ECO:0007669"/>
    <property type="project" value="InterPro"/>
</dbReference>
<name>A0A2S7IN42_9BACT</name>
<keyword evidence="2" id="KW-0349">Heme</keyword>
<sequence length="139" mass="15078">MKKIHLLGIAVIAAAIFILLSTAGDASTYVDFAKAESMAKEGNESKVHVVGNLKKDPSGKILDMEYNPAVNANLLTFSLVDDLGVERTVIYHEPKPQDIEKSEKVVVVGRMQNGVFACDQVLLKCPSKYNDAKAPTAMK</sequence>
<dbReference type="GO" id="GO:0020037">
    <property type="term" value="F:heme binding"/>
    <property type="evidence" value="ECO:0007669"/>
    <property type="project" value="InterPro"/>
</dbReference>
<evidence type="ECO:0000313" key="6">
    <source>
        <dbReference type="EMBL" id="PQA59028.1"/>
    </source>
</evidence>
<dbReference type="InterPro" id="IPR036127">
    <property type="entry name" value="CcmE-like_sf"/>
</dbReference>
<evidence type="ECO:0000256" key="5">
    <source>
        <dbReference type="SAM" id="SignalP"/>
    </source>
</evidence>
<keyword evidence="7" id="KW-1185">Reference proteome</keyword>
<dbReference type="Gene3D" id="2.40.50.140">
    <property type="entry name" value="Nucleic acid-binding proteins"/>
    <property type="match status" value="1"/>
</dbReference>
<protein>
    <submittedName>
        <fullName evidence="6">Cytochrome C biogenesis protein</fullName>
    </submittedName>
</protein>
<dbReference type="InterPro" id="IPR012340">
    <property type="entry name" value="NA-bd_OB-fold"/>
</dbReference>
<dbReference type="Pfam" id="PF03100">
    <property type="entry name" value="CcmE"/>
    <property type="match status" value="1"/>
</dbReference>
<keyword evidence="5" id="KW-0732">Signal</keyword>
<keyword evidence="2" id="KW-0479">Metal-binding</keyword>
<dbReference type="Proteomes" id="UP000239590">
    <property type="component" value="Unassembled WGS sequence"/>
</dbReference>
<keyword evidence="4" id="KW-0472">Membrane</keyword>
<dbReference type="EMBL" id="PTRA01000001">
    <property type="protein sequence ID" value="PQA59028.1"/>
    <property type="molecule type" value="Genomic_DNA"/>
</dbReference>
<keyword evidence="2" id="KW-0408">Iron</keyword>
<dbReference type="GO" id="GO:0017003">
    <property type="term" value="P:protein-heme linkage"/>
    <property type="evidence" value="ECO:0007669"/>
    <property type="project" value="InterPro"/>
</dbReference>